<proteinExistence type="predicted"/>
<feature type="region of interest" description="Disordered" evidence="1">
    <location>
        <begin position="1"/>
        <end position="25"/>
    </location>
</feature>
<evidence type="ECO:0000313" key="3">
    <source>
        <dbReference type="Proteomes" id="UP001482620"/>
    </source>
</evidence>
<dbReference type="Proteomes" id="UP001482620">
    <property type="component" value="Unassembled WGS sequence"/>
</dbReference>
<feature type="compositionally biased region" description="Polar residues" evidence="1">
    <location>
        <begin position="1"/>
        <end position="19"/>
    </location>
</feature>
<sequence length="67" mass="7658">MQIASLTPQPKSILQQERPTNVRKGRERWEVVGPLVALRWTGNLPRVYPTYLPMTAGDRHQPTHDPA</sequence>
<name>A0ABV0UU97_9TELE</name>
<evidence type="ECO:0000256" key="1">
    <source>
        <dbReference type="SAM" id="MobiDB-lite"/>
    </source>
</evidence>
<evidence type="ECO:0000313" key="2">
    <source>
        <dbReference type="EMBL" id="MEQ2248777.1"/>
    </source>
</evidence>
<keyword evidence="3" id="KW-1185">Reference proteome</keyword>
<dbReference type="EMBL" id="JAHRIQ010083583">
    <property type="protein sequence ID" value="MEQ2248777.1"/>
    <property type="molecule type" value="Genomic_DNA"/>
</dbReference>
<reference evidence="2 3" key="1">
    <citation type="submission" date="2021-06" db="EMBL/GenBank/DDBJ databases">
        <authorList>
            <person name="Palmer J.M."/>
        </authorList>
    </citation>
    <scope>NUCLEOTIDE SEQUENCE [LARGE SCALE GENOMIC DNA]</scope>
    <source>
        <strain evidence="3">if_2019</strain>
        <tissue evidence="2">Muscle</tissue>
    </source>
</reference>
<gene>
    <name evidence="2" type="ORF">ILYODFUR_022497</name>
</gene>
<comment type="caution">
    <text evidence="2">The sequence shown here is derived from an EMBL/GenBank/DDBJ whole genome shotgun (WGS) entry which is preliminary data.</text>
</comment>
<protein>
    <submittedName>
        <fullName evidence="2">Uncharacterized protein</fullName>
    </submittedName>
</protein>
<organism evidence="2 3">
    <name type="scientific">Ilyodon furcidens</name>
    <name type="common">goldbreast splitfin</name>
    <dbReference type="NCBI Taxonomy" id="33524"/>
    <lineage>
        <taxon>Eukaryota</taxon>
        <taxon>Metazoa</taxon>
        <taxon>Chordata</taxon>
        <taxon>Craniata</taxon>
        <taxon>Vertebrata</taxon>
        <taxon>Euteleostomi</taxon>
        <taxon>Actinopterygii</taxon>
        <taxon>Neopterygii</taxon>
        <taxon>Teleostei</taxon>
        <taxon>Neoteleostei</taxon>
        <taxon>Acanthomorphata</taxon>
        <taxon>Ovalentaria</taxon>
        <taxon>Atherinomorphae</taxon>
        <taxon>Cyprinodontiformes</taxon>
        <taxon>Goodeidae</taxon>
        <taxon>Ilyodon</taxon>
    </lineage>
</organism>
<accession>A0ABV0UU97</accession>